<feature type="repeat" description="WD" evidence="6">
    <location>
        <begin position="537"/>
        <end position="573"/>
    </location>
</feature>
<evidence type="ECO:0000313" key="11">
    <source>
        <dbReference type="Proteomes" id="UP000288859"/>
    </source>
</evidence>
<feature type="compositionally biased region" description="Low complexity" evidence="7">
    <location>
        <begin position="473"/>
        <end position="483"/>
    </location>
</feature>
<dbReference type="EMBL" id="NAJM01000010">
    <property type="protein sequence ID" value="RVX72935.1"/>
    <property type="molecule type" value="Genomic_DNA"/>
</dbReference>
<comment type="caution">
    <text evidence="10">The sequence shown here is derived from an EMBL/GenBank/DDBJ whole genome shotgun (WGS) entry which is preliminary data.</text>
</comment>
<feature type="compositionally biased region" description="Polar residues" evidence="7">
    <location>
        <begin position="390"/>
        <end position="402"/>
    </location>
</feature>
<evidence type="ECO:0000256" key="5">
    <source>
        <dbReference type="ARBA" id="ARBA00074895"/>
    </source>
</evidence>
<dbReference type="PROSITE" id="PS50294">
    <property type="entry name" value="WD_REPEATS_REGION"/>
    <property type="match status" value="2"/>
</dbReference>
<reference evidence="10 11" key="1">
    <citation type="submission" date="2017-03" db="EMBL/GenBank/DDBJ databases">
        <title>Genomes of endolithic fungi from Antarctica.</title>
        <authorList>
            <person name="Coleine C."/>
            <person name="Masonjones S."/>
            <person name="Stajich J.E."/>
        </authorList>
    </citation>
    <scope>NUCLEOTIDE SEQUENCE [LARGE SCALE GENOMIC DNA]</scope>
    <source>
        <strain evidence="10 11">CCFEE 6314</strain>
    </source>
</reference>
<keyword evidence="4" id="KW-0833">Ubl conjugation pathway</keyword>
<dbReference type="PROSITE" id="PS50082">
    <property type="entry name" value="WD_REPEATS_2"/>
    <property type="match status" value="2"/>
</dbReference>
<evidence type="ECO:0000256" key="1">
    <source>
        <dbReference type="ARBA" id="ARBA00006043"/>
    </source>
</evidence>
<dbReference type="InterPro" id="IPR055417">
    <property type="entry name" value="UFD1_N1"/>
</dbReference>
<dbReference type="Pfam" id="PF24842">
    <property type="entry name" value="UFD1_N2"/>
    <property type="match status" value="1"/>
</dbReference>
<keyword evidence="3" id="KW-0677">Repeat</keyword>
<evidence type="ECO:0000259" key="9">
    <source>
        <dbReference type="Pfam" id="PF24842"/>
    </source>
</evidence>
<dbReference type="InterPro" id="IPR019775">
    <property type="entry name" value="WD40_repeat_CS"/>
</dbReference>
<evidence type="ECO:0000259" key="8">
    <source>
        <dbReference type="Pfam" id="PF03152"/>
    </source>
</evidence>
<dbReference type="SUPFAM" id="SSF50978">
    <property type="entry name" value="WD40 repeat-like"/>
    <property type="match status" value="1"/>
</dbReference>
<dbReference type="GO" id="GO:0036503">
    <property type="term" value="P:ERAD pathway"/>
    <property type="evidence" value="ECO:0007669"/>
    <property type="project" value="TreeGrafter"/>
</dbReference>
<feature type="region of interest" description="Disordered" evidence="7">
    <location>
        <begin position="211"/>
        <end position="235"/>
    </location>
</feature>
<dbReference type="GO" id="GO:0034098">
    <property type="term" value="C:VCP-NPL4-UFD1 AAA ATPase complex"/>
    <property type="evidence" value="ECO:0007669"/>
    <property type="project" value="TreeGrafter"/>
</dbReference>
<dbReference type="GO" id="GO:0032182">
    <property type="term" value="F:ubiquitin-like protein binding"/>
    <property type="evidence" value="ECO:0007669"/>
    <property type="project" value="UniProtKB-ARBA"/>
</dbReference>
<evidence type="ECO:0000256" key="7">
    <source>
        <dbReference type="SAM" id="MobiDB-lite"/>
    </source>
</evidence>
<keyword evidence="2 6" id="KW-0853">WD repeat</keyword>
<dbReference type="InterPro" id="IPR015943">
    <property type="entry name" value="WD40/YVTN_repeat-like_dom_sf"/>
</dbReference>
<accession>A0A438NAZ9</accession>
<gene>
    <name evidence="10" type="ORF">B0A52_03288</name>
</gene>
<proteinExistence type="inferred from homology"/>
<dbReference type="InterPro" id="IPR036322">
    <property type="entry name" value="WD40_repeat_dom_sf"/>
</dbReference>
<dbReference type="CDD" id="cd00200">
    <property type="entry name" value="WD40"/>
    <property type="match status" value="1"/>
</dbReference>
<dbReference type="InterPro" id="IPR042299">
    <property type="entry name" value="Ufd1-like_Nn"/>
</dbReference>
<evidence type="ECO:0000256" key="3">
    <source>
        <dbReference type="ARBA" id="ARBA00022737"/>
    </source>
</evidence>
<dbReference type="FunFam" id="2.40.40.50:FF:000001">
    <property type="entry name" value="Ubiquitin fusion degradation protein 1 homolog"/>
    <property type="match status" value="1"/>
</dbReference>
<feature type="domain" description="Ubiquitin fusion degradation protein UFD1 N-terminal subdomain 1" evidence="8">
    <location>
        <begin position="28"/>
        <end position="126"/>
    </location>
</feature>
<feature type="repeat" description="WD" evidence="6">
    <location>
        <begin position="489"/>
        <end position="530"/>
    </location>
</feature>
<protein>
    <recommendedName>
        <fullName evidence="5">Ubiquitin fusion degradation protein 1</fullName>
    </recommendedName>
</protein>
<feature type="region of interest" description="Disordered" evidence="7">
    <location>
        <begin position="454"/>
        <end position="483"/>
    </location>
</feature>
<dbReference type="AlphaFoldDB" id="A0A438NAZ9"/>
<dbReference type="PANTHER" id="PTHR12555:SF13">
    <property type="entry name" value="UBIQUITIN RECOGNITION FACTOR IN ER-ASSOCIATED DEGRADATION PROTEIN 1"/>
    <property type="match status" value="1"/>
</dbReference>
<feature type="compositionally biased region" description="Polar residues" evidence="7">
    <location>
        <begin position="287"/>
        <end position="296"/>
    </location>
</feature>
<dbReference type="InterPro" id="IPR004854">
    <property type="entry name" value="Ufd1-like"/>
</dbReference>
<dbReference type="Gene3D" id="2.130.10.10">
    <property type="entry name" value="YVTN repeat-like/Quinoprotein amine dehydrogenase"/>
    <property type="match status" value="1"/>
</dbReference>
<feature type="domain" description="Ubiquitin fusion degradation protein UFD1 N-terminal subdomain 2" evidence="9">
    <location>
        <begin position="128"/>
        <end position="205"/>
    </location>
</feature>
<dbReference type="VEuPathDB" id="FungiDB:PV10_03996"/>
<dbReference type="Pfam" id="PF00400">
    <property type="entry name" value="WD40"/>
    <property type="match status" value="4"/>
</dbReference>
<organism evidence="10 11">
    <name type="scientific">Exophiala mesophila</name>
    <name type="common">Black yeast-like fungus</name>
    <dbReference type="NCBI Taxonomy" id="212818"/>
    <lineage>
        <taxon>Eukaryota</taxon>
        <taxon>Fungi</taxon>
        <taxon>Dikarya</taxon>
        <taxon>Ascomycota</taxon>
        <taxon>Pezizomycotina</taxon>
        <taxon>Eurotiomycetes</taxon>
        <taxon>Chaetothyriomycetidae</taxon>
        <taxon>Chaetothyriales</taxon>
        <taxon>Herpotrichiellaceae</taxon>
        <taxon>Exophiala</taxon>
    </lineage>
</organism>
<feature type="region of interest" description="Disordered" evidence="7">
    <location>
        <begin position="266"/>
        <end position="415"/>
    </location>
</feature>
<dbReference type="Gene3D" id="2.40.40.50">
    <property type="entry name" value="Ubiquitin fusion degradation protein UFD1, N-terminal domain"/>
    <property type="match status" value="1"/>
</dbReference>
<dbReference type="Proteomes" id="UP000288859">
    <property type="component" value="Unassembled WGS sequence"/>
</dbReference>
<comment type="similarity">
    <text evidence="1">Belongs to the UFD1 family.</text>
</comment>
<dbReference type="OrthoDB" id="422728at2759"/>
<dbReference type="SMART" id="SM00320">
    <property type="entry name" value="WD40"/>
    <property type="match status" value="7"/>
</dbReference>
<dbReference type="GO" id="GO:0006511">
    <property type="term" value="P:ubiquitin-dependent protein catabolic process"/>
    <property type="evidence" value="ECO:0007669"/>
    <property type="project" value="InterPro"/>
</dbReference>
<evidence type="ECO:0000256" key="6">
    <source>
        <dbReference type="PROSITE-ProRule" id="PRU00221"/>
    </source>
</evidence>
<dbReference type="PANTHER" id="PTHR12555">
    <property type="entry name" value="UBIQUITIN FUSION DEGRADATON PROTEIN 1"/>
    <property type="match status" value="1"/>
</dbReference>
<evidence type="ECO:0000256" key="4">
    <source>
        <dbReference type="ARBA" id="ARBA00022786"/>
    </source>
</evidence>
<sequence length="769" mass="82648">MSYYQGDMMGYPSFLRGAPPVGMSTRKFDEYYRCYPVVMMNGPERTSVNYGGKVLLPPSALDKLTRLHIAYPMLFQLINGNAGKQTHAGVLEFIAEEGRIYLPQWLMKTLDLDPGDLLQVKSTDLPPGKFIKLQPQSPAFLDISDPRAVLENAFRNFSCLTKGDIFTFEYNDQTYDIAVLEIKPETDSHAIVTMETDLSVDFATPVGYVPPERTSGTSTPRSGIGKPHGGPVHYQGTMAQSINYESIAPNSNAAAAGARHLSSNFLSSGHKLNSKKGSKAPTPNPSTPVAGTSTNAPERPPLRKTNGPQPLRLPPGKLFFGYEIKPVPKRDENGEPIPPDESKPRFQGQGQTLRQKKKLAGGGTDSGTASGLKSRLTSDITPERSRDNNPNRLDSTHSNNKISQMATSSSSRTATLPSTLTTTISSHTGAINAITFSSLGGTYILTGSSDRQIHLSRSEPAKRNSNGNDKNNTGSSSESTTTTTPIQKYAAHGYAVLDIAVARDNQTFASVGGDRSVFLWDVQNNAGTVRRFGSNTSGGHTGRITCVAFGGESDSVLVSGSDDRSMRLWDVKTRDPKPLMVLDDAKDGISCLAIPENNPVEILAGSIDGRLRAYDIRMGACTVDVQPGPVTSLDLSADANSVLVGCLDGRIRLMDRADGSCLRTFPPLPSEHDHGLDHVDVNGYKNDSLRLRSCFAVDERLVLSGSEANGKVLAWDVLSGKSVGTVNVNTKTEKVVSVVKWRSASQAQARHGLLAAGGAEGIVKIYSDG</sequence>
<dbReference type="VEuPathDB" id="FungiDB:PV10_03997"/>
<dbReference type="Pfam" id="PF03152">
    <property type="entry name" value="UFD1_N1"/>
    <property type="match status" value="1"/>
</dbReference>
<evidence type="ECO:0000256" key="2">
    <source>
        <dbReference type="ARBA" id="ARBA00022574"/>
    </source>
</evidence>
<feature type="compositionally biased region" description="Low complexity" evidence="7">
    <location>
        <begin position="403"/>
        <end position="415"/>
    </location>
</feature>
<dbReference type="GO" id="GO:0031593">
    <property type="term" value="F:polyubiquitin modification-dependent protein binding"/>
    <property type="evidence" value="ECO:0007669"/>
    <property type="project" value="TreeGrafter"/>
</dbReference>
<feature type="compositionally biased region" description="Polar residues" evidence="7">
    <location>
        <begin position="463"/>
        <end position="472"/>
    </location>
</feature>
<dbReference type="InterPro" id="IPR001680">
    <property type="entry name" value="WD40_rpt"/>
</dbReference>
<evidence type="ECO:0000313" key="10">
    <source>
        <dbReference type="EMBL" id="RVX72935.1"/>
    </source>
</evidence>
<name>A0A438NAZ9_EXOME</name>
<dbReference type="PROSITE" id="PS00678">
    <property type="entry name" value="WD_REPEATS_1"/>
    <property type="match status" value="1"/>
</dbReference>
<dbReference type="InterPro" id="IPR055418">
    <property type="entry name" value="UFD1_N2"/>
</dbReference>
<dbReference type="Gene3D" id="3.10.330.10">
    <property type="match status" value="1"/>
</dbReference>